<evidence type="ECO:0000256" key="1">
    <source>
        <dbReference type="ARBA" id="ARBA00022553"/>
    </source>
</evidence>
<dbReference type="Gene3D" id="3.40.50.2300">
    <property type="match status" value="1"/>
</dbReference>
<dbReference type="AlphaFoldDB" id="K0NT37"/>
<dbReference type="SMART" id="SM00448">
    <property type="entry name" value="REC"/>
    <property type="match status" value="1"/>
</dbReference>
<organism evidence="5 6">
    <name type="scientific">Desulfobacula toluolica (strain DSM 7467 / Tol2)</name>
    <dbReference type="NCBI Taxonomy" id="651182"/>
    <lineage>
        <taxon>Bacteria</taxon>
        <taxon>Pseudomonadati</taxon>
        <taxon>Thermodesulfobacteriota</taxon>
        <taxon>Desulfobacteria</taxon>
        <taxon>Desulfobacterales</taxon>
        <taxon>Desulfobacteraceae</taxon>
        <taxon>Desulfobacula</taxon>
    </lineage>
</organism>
<evidence type="ECO:0000256" key="3">
    <source>
        <dbReference type="PROSITE-ProRule" id="PRU00339"/>
    </source>
</evidence>
<reference evidence="5 6" key="1">
    <citation type="journal article" date="2013" name="Environ. Microbiol.">
        <title>Complete genome, catabolic sub-proteomes and key-metabolites of Desulfobacula toluolica Tol2, a marine, aromatic compound-degrading, sulfate-reducing bacterium.</title>
        <authorList>
            <person name="Wohlbrand L."/>
            <person name="Jacob J.H."/>
            <person name="Kube M."/>
            <person name="Mussmann M."/>
            <person name="Jarling R."/>
            <person name="Beck A."/>
            <person name="Amann R."/>
            <person name="Wilkes H."/>
            <person name="Reinhardt R."/>
            <person name="Rabus R."/>
        </authorList>
    </citation>
    <scope>NUCLEOTIDE SEQUENCE [LARGE SCALE GENOMIC DNA]</scope>
    <source>
        <strain evidence="6">DSM 7467 / Tol2</strain>
    </source>
</reference>
<dbReference type="InterPro" id="IPR050595">
    <property type="entry name" value="Bact_response_regulator"/>
</dbReference>
<dbReference type="InterPro" id="IPR001789">
    <property type="entry name" value="Sig_transdc_resp-reg_receiver"/>
</dbReference>
<dbReference type="SUPFAM" id="SSF48452">
    <property type="entry name" value="TPR-like"/>
    <property type="match status" value="1"/>
</dbReference>
<accession>K0NT37</accession>
<dbReference type="STRING" id="651182.TOL2_C40470"/>
<dbReference type="KEGG" id="dto:TOL2_C40470"/>
<dbReference type="GO" id="GO:0000160">
    <property type="term" value="P:phosphorelay signal transduction system"/>
    <property type="evidence" value="ECO:0007669"/>
    <property type="project" value="InterPro"/>
</dbReference>
<dbReference type="InterPro" id="IPR011990">
    <property type="entry name" value="TPR-like_helical_dom_sf"/>
</dbReference>
<dbReference type="InterPro" id="IPR011006">
    <property type="entry name" value="CheY-like_superfamily"/>
</dbReference>
<sequence>MQKNKKEHLNTCFLIISYHPIIKSLIREILKKNNFKNYFFANNGYEALKIIKSNEKKVDFIISDWDMPIINGIELLKILKNDPEFFMLSFMLLSKSCSVELRRIYATEENADIFMTIPFKEDEMISCIINYLNSMPEKSIFKEMVHNKLNNNYMEVLTLGLQLEDMSTNESILAGESLYHLKKYNQAKRLLNKALSKEKNSKIYDLLGKIHFKQGNNLESLKNFELAKKQNPLNMTRSINLVREYLLQGKPKKALKIITHILKSNPTYLDLIEIANLYLGTGYLDRAYKILKFLKPINENAQIFYICCVKLWQKKAHKKSLNLLTHCINELPQNHLFLYYLGTIFLKKGALQLSHKYIRMALKINPDYEPGKRCIEYLEDHLKLGDK</sequence>
<gene>
    <name evidence="5" type="ordered locus">TOL2_C40470</name>
</gene>
<evidence type="ECO:0000259" key="4">
    <source>
        <dbReference type="PROSITE" id="PS50110"/>
    </source>
</evidence>
<feature type="repeat" description="TPR" evidence="3">
    <location>
        <begin position="201"/>
        <end position="234"/>
    </location>
</feature>
<dbReference type="PANTHER" id="PTHR44591:SF3">
    <property type="entry name" value="RESPONSE REGULATORY DOMAIN-CONTAINING PROTEIN"/>
    <property type="match status" value="1"/>
</dbReference>
<name>K0NT37_DESTT</name>
<evidence type="ECO:0000256" key="2">
    <source>
        <dbReference type="PROSITE-ProRule" id="PRU00169"/>
    </source>
</evidence>
<dbReference type="HOGENOM" id="CLU_692093_0_0_7"/>
<proteinExistence type="predicted"/>
<dbReference type="InterPro" id="IPR019734">
    <property type="entry name" value="TPR_rpt"/>
</dbReference>
<evidence type="ECO:0000313" key="6">
    <source>
        <dbReference type="Proteomes" id="UP000007347"/>
    </source>
</evidence>
<dbReference type="Pfam" id="PF00072">
    <property type="entry name" value="Response_reg"/>
    <property type="match status" value="1"/>
</dbReference>
<keyword evidence="6" id="KW-1185">Reference proteome</keyword>
<keyword evidence="1 2" id="KW-0597">Phosphoprotein</keyword>
<feature type="modified residue" description="4-aspartylphosphate" evidence="2">
    <location>
        <position position="64"/>
    </location>
</feature>
<dbReference type="PROSITE" id="PS50110">
    <property type="entry name" value="RESPONSE_REGULATORY"/>
    <property type="match status" value="1"/>
</dbReference>
<protein>
    <submittedName>
        <fullName evidence="5">Tetratricopeptide repeat modulated response regulator</fullName>
    </submittedName>
</protein>
<dbReference type="SUPFAM" id="SSF52172">
    <property type="entry name" value="CheY-like"/>
    <property type="match status" value="1"/>
</dbReference>
<dbReference type="EMBL" id="FO203503">
    <property type="protein sequence ID" value="CCK82202.1"/>
    <property type="molecule type" value="Genomic_DNA"/>
</dbReference>
<dbReference type="PANTHER" id="PTHR44591">
    <property type="entry name" value="STRESS RESPONSE REGULATOR PROTEIN 1"/>
    <property type="match status" value="1"/>
</dbReference>
<keyword evidence="3" id="KW-0802">TPR repeat</keyword>
<dbReference type="OrthoDB" id="9786548at2"/>
<dbReference type="RefSeq" id="WP_014959382.1">
    <property type="nucleotide sequence ID" value="NC_018645.1"/>
</dbReference>
<evidence type="ECO:0000313" key="5">
    <source>
        <dbReference type="EMBL" id="CCK82202.1"/>
    </source>
</evidence>
<dbReference type="Gene3D" id="1.25.40.10">
    <property type="entry name" value="Tetratricopeptide repeat domain"/>
    <property type="match status" value="2"/>
</dbReference>
<dbReference type="PROSITE" id="PS50005">
    <property type="entry name" value="TPR"/>
    <property type="match status" value="1"/>
</dbReference>
<dbReference type="Proteomes" id="UP000007347">
    <property type="component" value="Chromosome"/>
</dbReference>
<feature type="domain" description="Response regulatory" evidence="4">
    <location>
        <begin position="12"/>
        <end position="132"/>
    </location>
</feature>
<dbReference type="SMART" id="SM00028">
    <property type="entry name" value="TPR"/>
    <property type="match status" value="4"/>
</dbReference>